<sequence length="108" mass="11687">MSQMFSVVQLGDEREIISLDSAADERADERKQLRAEVSDEMEEQEQTFRTACLHIMLDTDGRDGGQTAGDGCLSSGGQQGAGANPTPGLSSNNHPPSTRFVQRLRSCT</sequence>
<feature type="compositionally biased region" description="Basic and acidic residues" evidence="1">
    <location>
        <begin position="19"/>
        <end position="37"/>
    </location>
</feature>
<evidence type="ECO:0000313" key="2">
    <source>
        <dbReference type="EMBL" id="CAB1447653.1"/>
    </source>
</evidence>
<organism evidence="2 3">
    <name type="scientific">Pleuronectes platessa</name>
    <name type="common">European plaice</name>
    <dbReference type="NCBI Taxonomy" id="8262"/>
    <lineage>
        <taxon>Eukaryota</taxon>
        <taxon>Metazoa</taxon>
        <taxon>Chordata</taxon>
        <taxon>Craniata</taxon>
        <taxon>Vertebrata</taxon>
        <taxon>Euteleostomi</taxon>
        <taxon>Actinopterygii</taxon>
        <taxon>Neopterygii</taxon>
        <taxon>Teleostei</taxon>
        <taxon>Neoteleostei</taxon>
        <taxon>Acanthomorphata</taxon>
        <taxon>Carangaria</taxon>
        <taxon>Pleuronectiformes</taxon>
        <taxon>Pleuronectoidei</taxon>
        <taxon>Pleuronectidae</taxon>
        <taxon>Pleuronectes</taxon>
    </lineage>
</organism>
<name>A0A9N7VDX6_PLEPL</name>
<feature type="compositionally biased region" description="Polar residues" evidence="1">
    <location>
        <begin position="87"/>
        <end position="108"/>
    </location>
</feature>
<gene>
    <name evidence="2" type="ORF">PLEPLA_LOCUS35332</name>
</gene>
<evidence type="ECO:0000313" key="3">
    <source>
        <dbReference type="Proteomes" id="UP001153269"/>
    </source>
</evidence>
<dbReference type="Proteomes" id="UP001153269">
    <property type="component" value="Unassembled WGS sequence"/>
</dbReference>
<keyword evidence="3" id="KW-1185">Reference proteome</keyword>
<proteinExistence type="predicted"/>
<reference evidence="2" key="1">
    <citation type="submission" date="2020-03" db="EMBL/GenBank/DDBJ databases">
        <authorList>
            <person name="Weist P."/>
        </authorList>
    </citation>
    <scope>NUCLEOTIDE SEQUENCE</scope>
</reference>
<feature type="region of interest" description="Disordered" evidence="1">
    <location>
        <begin position="19"/>
        <end position="45"/>
    </location>
</feature>
<protein>
    <submittedName>
        <fullName evidence="2">Uncharacterized protein</fullName>
    </submittedName>
</protein>
<evidence type="ECO:0000256" key="1">
    <source>
        <dbReference type="SAM" id="MobiDB-lite"/>
    </source>
</evidence>
<feature type="region of interest" description="Disordered" evidence="1">
    <location>
        <begin position="60"/>
        <end position="108"/>
    </location>
</feature>
<dbReference type="AlphaFoldDB" id="A0A9N7VDX6"/>
<comment type="caution">
    <text evidence="2">The sequence shown here is derived from an EMBL/GenBank/DDBJ whole genome shotgun (WGS) entry which is preliminary data.</text>
</comment>
<accession>A0A9N7VDX6</accession>
<dbReference type="EMBL" id="CADEAL010003954">
    <property type="protein sequence ID" value="CAB1447653.1"/>
    <property type="molecule type" value="Genomic_DNA"/>
</dbReference>